<dbReference type="GO" id="GO:0005789">
    <property type="term" value="C:endoplasmic reticulum membrane"/>
    <property type="evidence" value="ECO:0007669"/>
    <property type="project" value="UniProtKB-SubCell"/>
</dbReference>
<comment type="subcellular location">
    <subcellularLocation>
        <location evidence="2">Endoplasmic reticulum membrane</location>
    </subcellularLocation>
</comment>
<evidence type="ECO:0000256" key="13">
    <source>
        <dbReference type="SAM" id="Phobius"/>
    </source>
</evidence>
<evidence type="ECO:0000256" key="9">
    <source>
        <dbReference type="ARBA" id="ARBA00022842"/>
    </source>
</evidence>
<evidence type="ECO:0000256" key="11">
    <source>
        <dbReference type="ARBA" id="ARBA00023136"/>
    </source>
</evidence>
<dbReference type="EC" id="2.5.1.87" evidence="5"/>
<protein>
    <recommendedName>
        <fullName evidence="5">ditrans,polycis-polyprenyl diphosphate synthase [(2E,6E)-farnesyldiphosphate specific]</fullName>
        <ecNumber evidence="5">2.5.1.87</ecNumber>
    </recommendedName>
</protein>
<comment type="caution">
    <text evidence="14">The sequence shown here is derived from an EMBL/GenBank/DDBJ whole genome shotgun (WGS) entry which is preliminary data.</text>
</comment>
<comment type="pathway">
    <text evidence="3">Protein modification; protein glycosylation.</text>
</comment>
<evidence type="ECO:0000256" key="7">
    <source>
        <dbReference type="ARBA" id="ARBA00022692"/>
    </source>
</evidence>
<dbReference type="InterPro" id="IPR036424">
    <property type="entry name" value="UPP_synth-like_sf"/>
</dbReference>
<keyword evidence="6" id="KW-0808">Transferase</keyword>
<gene>
    <name evidence="14" type="ORF">Fcan01_01512</name>
</gene>
<comment type="catalytic activity">
    <reaction evidence="12">
        <text>n isopentenyl diphosphate + (2E,6E)-farnesyl diphosphate = a di-trans,poly-cis-polyprenyl diphosphate + n diphosphate</text>
        <dbReference type="Rhea" id="RHEA:53008"/>
        <dbReference type="Rhea" id="RHEA-COMP:19494"/>
        <dbReference type="ChEBI" id="CHEBI:33019"/>
        <dbReference type="ChEBI" id="CHEBI:128769"/>
        <dbReference type="ChEBI" id="CHEBI:136960"/>
        <dbReference type="ChEBI" id="CHEBI:175763"/>
        <dbReference type="EC" id="2.5.1.87"/>
    </reaction>
</comment>
<sequence length="277" mass="32339">MSSYLELFLGPIKVLAWLILHFIWKIKKFEFQTLFRKSWEPSIYTEIKTLAQISKEDFRKLPQHLALVFHNFEEEQLLKAIILKNVARIITWAWMMDIHIISVYDEKGIIKTNASRMHKFITTLLEEVQAAQSAKNLKIKDLPSLKFCNFTFNNKFEGNYTLKIVLLGEDDGKQGIVSVTKDLFQKGLNYRPTNGLSEAFNNKALDFVTWETAINKNVGLDWCDTEPELMMVFGNVNSTLGFLPWHIRLTEIQYENFLAPYFVRVNLREFFGIIAKV</sequence>
<dbReference type="Proteomes" id="UP000198287">
    <property type="component" value="Unassembled WGS sequence"/>
</dbReference>
<evidence type="ECO:0000313" key="15">
    <source>
        <dbReference type="Proteomes" id="UP000198287"/>
    </source>
</evidence>
<dbReference type="STRING" id="158441.A0A226F2C2"/>
<keyword evidence="9" id="KW-0460">Magnesium</keyword>
<evidence type="ECO:0000256" key="5">
    <source>
        <dbReference type="ARBA" id="ARBA00012596"/>
    </source>
</evidence>
<dbReference type="Gene3D" id="3.40.1180.10">
    <property type="entry name" value="Decaprenyl diphosphate synthase-like"/>
    <property type="match status" value="1"/>
</dbReference>
<keyword evidence="15" id="KW-1185">Reference proteome</keyword>
<evidence type="ECO:0000256" key="2">
    <source>
        <dbReference type="ARBA" id="ARBA00004586"/>
    </source>
</evidence>
<keyword evidence="8" id="KW-0256">Endoplasmic reticulum</keyword>
<evidence type="ECO:0000256" key="10">
    <source>
        <dbReference type="ARBA" id="ARBA00022989"/>
    </source>
</evidence>
<evidence type="ECO:0000256" key="8">
    <source>
        <dbReference type="ARBA" id="ARBA00022824"/>
    </source>
</evidence>
<evidence type="ECO:0000256" key="4">
    <source>
        <dbReference type="ARBA" id="ARBA00005432"/>
    </source>
</evidence>
<dbReference type="GO" id="GO:1904423">
    <property type="term" value="C:dehydrodolichyl diphosphate synthase complex"/>
    <property type="evidence" value="ECO:0007669"/>
    <property type="project" value="InterPro"/>
</dbReference>
<dbReference type="PANTHER" id="PTHR21528">
    <property type="entry name" value="DEHYDRODOLICHYL DIPHOSPHATE SYNTHASE COMPLEX SUBUNIT NUS1"/>
    <property type="match status" value="1"/>
</dbReference>
<proteinExistence type="inferred from homology"/>
<dbReference type="AlphaFoldDB" id="A0A226F2C2"/>
<dbReference type="SUPFAM" id="SSF64005">
    <property type="entry name" value="Undecaprenyl diphosphate synthase"/>
    <property type="match status" value="1"/>
</dbReference>
<name>A0A226F2C2_FOLCA</name>
<dbReference type="GO" id="GO:0045547">
    <property type="term" value="F:ditrans,polycis-polyprenyl diphosphate synthase [(2E,6E)-farnesyl diphosphate specific] activity"/>
    <property type="evidence" value="ECO:0007669"/>
    <property type="project" value="UniProtKB-EC"/>
</dbReference>
<evidence type="ECO:0000256" key="1">
    <source>
        <dbReference type="ARBA" id="ARBA00001946"/>
    </source>
</evidence>
<reference evidence="14 15" key="1">
    <citation type="submission" date="2015-12" db="EMBL/GenBank/DDBJ databases">
        <title>The genome of Folsomia candida.</title>
        <authorList>
            <person name="Faddeeva A."/>
            <person name="Derks M.F."/>
            <person name="Anvar Y."/>
            <person name="Smit S."/>
            <person name="Van Straalen N."/>
            <person name="Roelofs D."/>
        </authorList>
    </citation>
    <scope>NUCLEOTIDE SEQUENCE [LARGE SCALE GENOMIC DNA]</scope>
    <source>
        <strain evidence="14 15">VU population</strain>
        <tissue evidence="14">Whole body</tissue>
    </source>
</reference>
<keyword evidence="11 13" id="KW-0472">Membrane</keyword>
<accession>A0A226F2C2</accession>
<dbReference type="InterPro" id="IPR038887">
    <property type="entry name" value="Nus1/NgBR"/>
</dbReference>
<dbReference type="UniPathway" id="UPA00378"/>
<comment type="similarity">
    <text evidence="4">Belongs to the UPP synthase family.</text>
</comment>
<evidence type="ECO:0000313" key="14">
    <source>
        <dbReference type="EMBL" id="OXA63587.1"/>
    </source>
</evidence>
<keyword evidence="10 13" id="KW-1133">Transmembrane helix</keyword>
<keyword evidence="7 13" id="KW-0812">Transmembrane</keyword>
<evidence type="ECO:0000256" key="6">
    <source>
        <dbReference type="ARBA" id="ARBA00022679"/>
    </source>
</evidence>
<evidence type="ECO:0000256" key="3">
    <source>
        <dbReference type="ARBA" id="ARBA00004922"/>
    </source>
</evidence>
<dbReference type="OrthoDB" id="19639at2759"/>
<organism evidence="14 15">
    <name type="scientific">Folsomia candida</name>
    <name type="common">Springtail</name>
    <dbReference type="NCBI Taxonomy" id="158441"/>
    <lineage>
        <taxon>Eukaryota</taxon>
        <taxon>Metazoa</taxon>
        <taxon>Ecdysozoa</taxon>
        <taxon>Arthropoda</taxon>
        <taxon>Hexapoda</taxon>
        <taxon>Collembola</taxon>
        <taxon>Entomobryomorpha</taxon>
        <taxon>Isotomoidea</taxon>
        <taxon>Isotomidae</taxon>
        <taxon>Proisotominae</taxon>
        <taxon>Folsomia</taxon>
    </lineage>
</organism>
<comment type="cofactor">
    <cofactor evidence="1">
        <name>Mg(2+)</name>
        <dbReference type="ChEBI" id="CHEBI:18420"/>
    </cofactor>
</comment>
<feature type="transmembrane region" description="Helical" evidence="13">
    <location>
        <begin position="6"/>
        <end position="24"/>
    </location>
</feature>
<evidence type="ECO:0000256" key="12">
    <source>
        <dbReference type="ARBA" id="ARBA00047353"/>
    </source>
</evidence>
<dbReference type="PANTHER" id="PTHR21528:SF0">
    <property type="entry name" value="DEHYDRODOLICHYL DIPHOSPHATE SYNTHASE COMPLEX SUBUNIT NUS1"/>
    <property type="match status" value="1"/>
</dbReference>
<dbReference type="EMBL" id="LNIX01000001">
    <property type="protein sequence ID" value="OXA63587.1"/>
    <property type="molecule type" value="Genomic_DNA"/>
</dbReference>